<proteinExistence type="predicted"/>
<feature type="region of interest" description="Disordered" evidence="1">
    <location>
        <begin position="1"/>
        <end position="25"/>
    </location>
</feature>
<feature type="compositionally biased region" description="Polar residues" evidence="1">
    <location>
        <begin position="1"/>
        <end position="10"/>
    </location>
</feature>
<gene>
    <name evidence="2" type="ORF">PCON_01931</name>
</gene>
<dbReference type="AlphaFoldDB" id="U4LMW7"/>
<dbReference type="Proteomes" id="UP000018144">
    <property type="component" value="Unassembled WGS sequence"/>
</dbReference>
<evidence type="ECO:0000313" key="3">
    <source>
        <dbReference type="Proteomes" id="UP000018144"/>
    </source>
</evidence>
<sequence length="25" mass="2884">MKVLSITTQEIRNHESSHQPYLSAN</sequence>
<accession>U4LMW7</accession>
<dbReference type="EMBL" id="HF936202">
    <property type="protein sequence ID" value="CCX15564.1"/>
    <property type="molecule type" value="Genomic_DNA"/>
</dbReference>
<evidence type="ECO:0000256" key="1">
    <source>
        <dbReference type="SAM" id="MobiDB-lite"/>
    </source>
</evidence>
<evidence type="ECO:0000313" key="2">
    <source>
        <dbReference type="EMBL" id="CCX15564.1"/>
    </source>
</evidence>
<protein>
    <submittedName>
        <fullName evidence="2">Uncharacterized protein</fullName>
    </submittedName>
</protein>
<keyword evidence="3" id="KW-1185">Reference proteome</keyword>
<reference evidence="2 3" key="1">
    <citation type="journal article" date="2013" name="PLoS Genet.">
        <title>The genome and development-dependent transcriptomes of Pyronema confluens: a window into fungal evolution.</title>
        <authorList>
            <person name="Traeger S."/>
            <person name="Altegoer F."/>
            <person name="Freitag M."/>
            <person name="Gabaldon T."/>
            <person name="Kempken F."/>
            <person name="Kumar A."/>
            <person name="Marcet-Houben M."/>
            <person name="Poggeler S."/>
            <person name="Stajich J.E."/>
            <person name="Nowrousian M."/>
        </authorList>
    </citation>
    <scope>NUCLEOTIDE SEQUENCE [LARGE SCALE GENOMIC DNA]</scope>
    <source>
        <strain evidence="3">CBS 100304</strain>
        <tissue evidence="2">Vegetative mycelium</tissue>
    </source>
</reference>
<name>U4LMW7_PYROM</name>
<organism evidence="2 3">
    <name type="scientific">Pyronema omphalodes (strain CBS 100304)</name>
    <name type="common">Pyronema confluens</name>
    <dbReference type="NCBI Taxonomy" id="1076935"/>
    <lineage>
        <taxon>Eukaryota</taxon>
        <taxon>Fungi</taxon>
        <taxon>Dikarya</taxon>
        <taxon>Ascomycota</taxon>
        <taxon>Pezizomycotina</taxon>
        <taxon>Pezizomycetes</taxon>
        <taxon>Pezizales</taxon>
        <taxon>Pyronemataceae</taxon>
        <taxon>Pyronema</taxon>
    </lineage>
</organism>